<sequence>MSALRTSNILRRRLLRPVAAAPHLRPSQVRFVQYVRTDGEFDDTDGQQVPPPTSGGSEALKRDWVPVGGAALLVLAALSYISSSDKPARPKDAELPSAILTEVRGVPPPSSTAAAIEKLKDKEVVALSELSGRKGGGSMGSFRGEYQKQNPEASLDDLKSLKDFVRKMAYGIDGEEGIEVPGSETAEVQEHIHGGLAARQPRAIDTAWNSTICDRGHWQKRWEYKDKET</sequence>
<accession>A0A9P9E7G7</accession>
<dbReference type="EMBL" id="JAGMUV010000015">
    <property type="protein sequence ID" value="KAH7133944.1"/>
    <property type="molecule type" value="Genomic_DNA"/>
</dbReference>
<dbReference type="OrthoDB" id="5094090at2759"/>
<protein>
    <submittedName>
        <fullName evidence="2">Uncharacterized protein</fullName>
    </submittedName>
</protein>
<organism evidence="2 3">
    <name type="scientific">Dactylonectria macrodidyma</name>
    <dbReference type="NCBI Taxonomy" id="307937"/>
    <lineage>
        <taxon>Eukaryota</taxon>
        <taxon>Fungi</taxon>
        <taxon>Dikarya</taxon>
        <taxon>Ascomycota</taxon>
        <taxon>Pezizomycotina</taxon>
        <taxon>Sordariomycetes</taxon>
        <taxon>Hypocreomycetidae</taxon>
        <taxon>Hypocreales</taxon>
        <taxon>Nectriaceae</taxon>
        <taxon>Dactylonectria</taxon>
    </lineage>
</organism>
<keyword evidence="3" id="KW-1185">Reference proteome</keyword>
<evidence type="ECO:0000256" key="1">
    <source>
        <dbReference type="SAM" id="MobiDB-lite"/>
    </source>
</evidence>
<evidence type="ECO:0000313" key="3">
    <source>
        <dbReference type="Proteomes" id="UP000738349"/>
    </source>
</evidence>
<gene>
    <name evidence="2" type="ORF">EDB81DRAFT_887752</name>
</gene>
<dbReference type="Proteomes" id="UP000738349">
    <property type="component" value="Unassembled WGS sequence"/>
</dbReference>
<proteinExistence type="predicted"/>
<comment type="caution">
    <text evidence="2">The sequence shown here is derived from an EMBL/GenBank/DDBJ whole genome shotgun (WGS) entry which is preliminary data.</text>
</comment>
<evidence type="ECO:0000313" key="2">
    <source>
        <dbReference type="EMBL" id="KAH7133944.1"/>
    </source>
</evidence>
<reference evidence="2" key="1">
    <citation type="journal article" date="2021" name="Nat. Commun.">
        <title>Genetic determinants of endophytism in the Arabidopsis root mycobiome.</title>
        <authorList>
            <person name="Mesny F."/>
            <person name="Miyauchi S."/>
            <person name="Thiergart T."/>
            <person name="Pickel B."/>
            <person name="Atanasova L."/>
            <person name="Karlsson M."/>
            <person name="Huettel B."/>
            <person name="Barry K.W."/>
            <person name="Haridas S."/>
            <person name="Chen C."/>
            <person name="Bauer D."/>
            <person name="Andreopoulos W."/>
            <person name="Pangilinan J."/>
            <person name="LaButti K."/>
            <person name="Riley R."/>
            <person name="Lipzen A."/>
            <person name="Clum A."/>
            <person name="Drula E."/>
            <person name="Henrissat B."/>
            <person name="Kohler A."/>
            <person name="Grigoriev I.V."/>
            <person name="Martin F.M."/>
            <person name="Hacquard S."/>
        </authorList>
    </citation>
    <scope>NUCLEOTIDE SEQUENCE</scope>
    <source>
        <strain evidence="2">MPI-CAGE-AT-0147</strain>
    </source>
</reference>
<name>A0A9P9E7G7_9HYPO</name>
<dbReference type="AlphaFoldDB" id="A0A9P9E7G7"/>
<feature type="region of interest" description="Disordered" evidence="1">
    <location>
        <begin position="40"/>
        <end position="60"/>
    </location>
</feature>